<evidence type="ECO:0000313" key="4">
    <source>
        <dbReference type="Proteomes" id="UP000001219"/>
    </source>
</evidence>
<dbReference type="InterPro" id="IPR029039">
    <property type="entry name" value="Flavoprotein-like_sf"/>
</dbReference>
<reference evidence="4" key="1">
    <citation type="submission" date="2009-10" db="EMBL/GenBank/DDBJ databases">
        <title>The complete chromosome of Gordonia bronchialis DSM 43247.</title>
        <authorList>
            <consortium name="US DOE Joint Genome Institute (JGI-PGF)"/>
            <person name="Lucas S."/>
            <person name="Copeland A."/>
            <person name="Lapidus A."/>
            <person name="Glavina del Rio T."/>
            <person name="Dalin E."/>
            <person name="Tice H."/>
            <person name="Bruce D."/>
            <person name="Goodwin L."/>
            <person name="Pitluck S."/>
            <person name="Kyrpides N."/>
            <person name="Mavromatis K."/>
            <person name="Ivanova N."/>
            <person name="Ovchinnikova G."/>
            <person name="Saunders E."/>
            <person name="Brettin T."/>
            <person name="Detter J.C."/>
            <person name="Han C."/>
            <person name="Larimer F."/>
            <person name="Land M."/>
            <person name="Hauser L."/>
            <person name="Markowitz V."/>
            <person name="Cheng J.-F."/>
            <person name="Hugenholtz P."/>
            <person name="Woyke T."/>
            <person name="Wu D."/>
            <person name="Jando M."/>
            <person name="Schneider S."/>
            <person name="Goeker M."/>
            <person name="Klenk H.-P."/>
            <person name="Eisen J.A."/>
        </authorList>
    </citation>
    <scope>NUCLEOTIDE SEQUENCE [LARGE SCALE GENOMIC DNA]</scope>
    <source>
        <strain evidence="4">ATCC 25592 / DSM 43247 / BCRC 13721 / JCM 3198 / KCTC 3076 / NBRC 16047 / NCTC 10667</strain>
    </source>
</reference>
<gene>
    <name evidence="3" type="ordered locus">Gbro_3903</name>
</gene>
<dbReference type="STRING" id="526226.Gbro_3903"/>
<dbReference type="PROSITE" id="PS50902">
    <property type="entry name" value="FLAVODOXIN_LIKE"/>
    <property type="match status" value="1"/>
</dbReference>
<keyword evidence="1" id="KW-0285">Flavoprotein</keyword>
<organism evidence="3 4">
    <name type="scientific">Gordonia bronchialis (strain ATCC 25592 / DSM 43247 / BCRC 13721 / JCM 3198 / KCTC 3076 / NBRC 16047 / NCTC 10667)</name>
    <name type="common">Rhodococcus bronchialis</name>
    <dbReference type="NCBI Taxonomy" id="526226"/>
    <lineage>
        <taxon>Bacteria</taxon>
        <taxon>Bacillati</taxon>
        <taxon>Actinomycetota</taxon>
        <taxon>Actinomycetes</taxon>
        <taxon>Mycobacteriales</taxon>
        <taxon>Gordoniaceae</taxon>
        <taxon>Gordonia</taxon>
    </lineage>
</organism>
<dbReference type="PRINTS" id="PR00369">
    <property type="entry name" value="FLAVODOXIN"/>
</dbReference>
<feature type="domain" description="Flavodoxin-like" evidence="2">
    <location>
        <begin position="3"/>
        <end position="144"/>
    </location>
</feature>
<evidence type="ECO:0000313" key="3">
    <source>
        <dbReference type="EMBL" id="ACY23079.1"/>
    </source>
</evidence>
<name>D0L3S6_GORB4</name>
<dbReference type="EMBL" id="CP001802">
    <property type="protein sequence ID" value="ACY23079.1"/>
    <property type="molecule type" value="Genomic_DNA"/>
</dbReference>
<evidence type="ECO:0000256" key="1">
    <source>
        <dbReference type="ARBA" id="ARBA00022630"/>
    </source>
</evidence>
<sequence length="153" mass="16392">MSVVILYGTETGNSELVADAIADVLAADHDPSVYDMSEYAVEDLDPQDFVVIVCATYGEGELPTGAEPFAEELDEVDPDLTGLRFAVFGLGDTIYGETFNRGGEIIAEMLTKRGAVQVGEHSRHDNSSAVKPVKQAEEWAQTISPIIDPVTAS</sequence>
<dbReference type="HOGENOM" id="CLU_051402_4_1_11"/>
<proteinExistence type="predicted"/>
<dbReference type="eggNOG" id="COG0369">
    <property type="taxonomic scope" value="Bacteria"/>
</dbReference>
<dbReference type="GO" id="GO:0050660">
    <property type="term" value="F:flavin adenine dinucleotide binding"/>
    <property type="evidence" value="ECO:0007669"/>
    <property type="project" value="TreeGrafter"/>
</dbReference>
<dbReference type="GO" id="GO:0016491">
    <property type="term" value="F:oxidoreductase activity"/>
    <property type="evidence" value="ECO:0007669"/>
    <property type="project" value="TreeGrafter"/>
</dbReference>
<dbReference type="InterPro" id="IPR001094">
    <property type="entry name" value="Flavdoxin-like"/>
</dbReference>
<dbReference type="GO" id="GO:0005829">
    <property type="term" value="C:cytosol"/>
    <property type="evidence" value="ECO:0007669"/>
    <property type="project" value="TreeGrafter"/>
</dbReference>
<dbReference type="AlphaFoldDB" id="D0L3S6"/>
<accession>D0L3S6</accession>
<dbReference type="OrthoDB" id="359268at2"/>
<dbReference type="InterPro" id="IPR008254">
    <property type="entry name" value="Flavodoxin/NO_synth"/>
</dbReference>
<dbReference type="GO" id="GO:0010181">
    <property type="term" value="F:FMN binding"/>
    <property type="evidence" value="ECO:0007669"/>
    <property type="project" value="InterPro"/>
</dbReference>
<dbReference type="KEGG" id="gbr:Gbro_3903"/>
<dbReference type="SUPFAM" id="SSF52218">
    <property type="entry name" value="Flavoproteins"/>
    <property type="match status" value="1"/>
</dbReference>
<dbReference type="Proteomes" id="UP000001219">
    <property type="component" value="Chromosome"/>
</dbReference>
<keyword evidence="4" id="KW-1185">Reference proteome</keyword>
<dbReference type="PANTHER" id="PTHR19384">
    <property type="entry name" value="NITRIC OXIDE SYNTHASE-RELATED"/>
    <property type="match status" value="1"/>
</dbReference>
<dbReference type="RefSeq" id="WP_012835582.1">
    <property type="nucleotide sequence ID" value="NC_013441.1"/>
</dbReference>
<reference evidence="3 4" key="2">
    <citation type="journal article" date="2010" name="Stand. Genomic Sci.">
        <title>Complete genome sequence of Gordonia bronchialis type strain (3410).</title>
        <authorList>
            <person name="Ivanova N."/>
            <person name="Sikorski J."/>
            <person name="Jando M."/>
            <person name="Lapidus A."/>
            <person name="Nolan M."/>
            <person name="Lucas S."/>
            <person name="Del Rio T.G."/>
            <person name="Tice H."/>
            <person name="Copeland A."/>
            <person name="Cheng J.F."/>
            <person name="Chen F."/>
            <person name="Bruce D."/>
            <person name="Goodwin L."/>
            <person name="Pitluck S."/>
            <person name="Mavromatis K."/>
            <person name="Ovchinnikova G."/>
            <person name="Pati A."/>
            <person name="Chen A."/>
            <person name="Palaniappan K."/>
            <person name="Land M."/>
            <person name="Hauser L."/>
            <person name="Chang Y.J."/>
            <person name="Jeffries C.D."/>
            <person name="Chain P."/>
            <person name="Saunders E."/>
            <person name="Han C."/>
            <person name="Detter J.C."/>
            <person name="Brettin T."/>
            <person name="Rohde M."/>
            <person name="Goker M."/>
            <person name="Bristow J."/>
            <person name="Eisen J.A."/>
            <person name="Markowitz V."/>
            <person name="Hugenholtz P."/>
            <person name="Klenk H.P."/>
            <person name="Kyrpides N.C."/>
        </authorList>
    </citation>
    <scope>NUCLEOTIDE SEQUENCE [LARGE SCALE GENOMIC DNA]</scope>
    <source>
        <strain evidence="4">ATCC 25592 / DSM 43247 / BCRC 13721 / JCM 3198 / KCTC 3076 / NBRC 16047 / NCTC 10667</strain>
    </source>
</reference>
<dbReference type="Gene3D" id="3.40.50.360">
    <property type="match status" value="1"/>
</dbReference>
<protein>
    <submittedName>
        <fullName evidence="3">Flavodoxin/nitric oxide synthase</fullName>
    </submittedName>
</protein>
<dbReference type="Pfam" id="PF00258">
    <property type="entry name" value="Flavodoxin_1"/>
    <property type="match status" value="1"/>
</dbReference>
<evidence type="ECO:0000259" key="2">
    <source>
        <dbReference type="PROSITE" id="PS50902"/>
    </source>
</evidence>